<dbReference type="PANTHER" id="PTHR11109:SF7">
    <property type="entry name" value="GTP CYCLOHYDROLASE 1"/>
    <property type="match status" value="1"/>
</dbReference>
<evidence type="ECO:0000259" key="12">
    <source>
        <dbReference type="Pfam" id="PF01227"/>
    </source>
</evidence>
<dbReference type="PROSITE" id="PS00860">
    <property type="entry name" value="GTP_CYCLOHYDROL_1_2"/>
    <property type="match status" value="1"/>
</dbReference>
<dbReference type="GO" id="GO:0005737">
    <property type="term" value="C:cytoplasm"/>
    <property type="evidence" value="ECO:0007669"/>
    <property type="project" value="TreeGrafter"/>
</dbReference>
<keyword evidence="7" id="KW-0289">Folate biosynthesis</keyword>
<comment type="caution">
    <text evidence="13">The sequence shown here is derived from an EMBL/GenBank/DDBJ whole genome shotgun (WGS) entry which is preliminary data.</text>
</comment>
<accession>A0A9W7Y815</accession>
<evidence type="ECO:0000256" key="10">
    <source>
        <dbReference type="ARBA" id="ARBA00055676"/>
    </source>
</evidence>
<reference evidence="13" key="1">
    <citation type="submission" date="2022-07" db="EMBL/GenBank/DDBJ databases">
        <title>Phylogenomic reconstructions and comparative analyses of Kickxellomycotina fungi.</title>
        <authorList>
            <person name="Reynolds N.K."/>
            <person name="Stajich J.E."/>
            <person name="Barry K."/>
            <person name="Grigoriev I.V."/>
            <person name="Crous P."/>
            <person name="Smith M.E."/>
        </authorList>
    </citation>
    <scope>NUCLEOTIDE SEQUENCE</scope>
    <source>
        <strain evidence="13">BCRC 34381</strain>
    </source>
</reference>
<keyword evidence="8" id="KW-0342">GTP-binding</keyword>
<evidence type="ECO:0000256" key="1">
    <source>
        <dbReference type="ARBA" id="ARBA00005080"/>
    </source>
</evidence>
<name>A0A9W7Y815_9FUNG</name>
<feature type="compositionally biased region" description="Basic and acidic residues" evidence="11">
    <location>
        <begin position="88"/>
        <end position="100"/>
    </location>
</feature>
<dbReference type="NCBIfam" id="NF006825">
    <property type="entry name" value="PRK09347.1-2"/>
    <property type="match status" value="1"/>
</dbReference>
<dbReference type="GO" id="GO:0005525">
    <property type="term" value="F:GTP binding"/>
    <property type="evidence" value="ECO:0007669"/>
    <property type="project" value="UniProtKB-KW"/>
</dbReference>
<evidence type="ECO:0000256" key="4">
    <source>
        <dbReference type="ARBA" id="ARBA00017272"/>
    </source>
</evidence>
<dbReference type="HAMAP" id="MF_00223">
    <property type="entry name" value="FolE"/>
    <property type="match status" value="1"/>
</dbReference>
<dbReference type="OrthoDB" id="4966at2759"/>
<dbReference type="GO" id="GO:0003934">
    <property type="term" value="F:GTP cyclohydrolase I activity"/>
    <property type="evidence" value="ECO:0007669"/>
    <property type="project" value="UniProtKB-EC"/>
</dbReference>
<dbReference type="Gene3D" id="1.10.286.10">
    <property type="match status" value="1"/>
</dbReference>
<comment type="pathway">
    <text evidence="1">Cofactor biosynthesis; 7,8-dihydroneopterin triphosphate biosynthesis; 7,8-dihydroneopterin triphosphate from GTP: step 1/1.</text>
</comment>
<dbReference type="InterPro" id="IPR018234">
    <property type="entry name" value="GTP_CycHdrlase_I_CS"/>
</dbReference>
<dbReference type="InterPro" id="IPR020602">
    <property type="entry name" value="GTP_CycHdrlase_I_dom"/>
</dbReference>
<evidence type="ECO:0000256" key="8">
    <source>
        <dbReference type="ARBA" id="ARBA00023134"/>
    </source>
</evidence>
<evidence type="ECO:0000256" key="5">
    <source>
        <dbReference type="ARBA" id="ARBA00022741"/>
    </source>
</evidence>
<dbReference type="NCBIfam" id="NF006826">
    <property type="entry name" value="PRK09347.1-3"/>
    <property type="match status" value="1"/>
</dbReference>
<dbReference type="EMBL" id="JANBOI010000348">
    <property type="protein sequence ID" value="KAJ1731264.1"/>
    <property type="molecule type" value="Genomic_DNA"/>
</dbReference>
<dbReference type="PANTHER" id="PTHR11109">
    <property type="entry name" value="GTP CYCLOHYDROLASE I"/>
    <property type="match status" value="1"/>
</dbReference>
<dbReference type="Gene3D" id="3.30.1130.10">
    <property type="match status" value="1"/>
</dbReference>
<comment type="similarity">
    <text evidence="2">Belongs to the GTP cyclohydrolase I family.</text>
</comment>
<evidence type="ECO:0000256" key="7">
    <source>
        <dbReference type="ARBA" id="ARBA00022909"/>
    </source>
</evidence>
<sequence length="284" mass="31248">MENVEQSHHHPASVAAAADAVANCDAVATADTSSVVSTGTTAASPALSRAQTPSIFPPLATSPKQTSEPQASQHPIDLNGLSWPSIGAEKRRGESEEEREVRLKKMSGAVQTLLECIGEDPDREGLLKTPERYAKALMFLTKGYDESLKDIINGALFDEDHEEMVIVRDIDVFSLCEHHLVPFCGKVSIGYIPNRRVLGLSKLARIAEMFSRRLQIQERLTKQIAISLDEILQPQGVAVLIEASHQCMVMRGVQKPGSKTITSFMLGRFRTDPKTREEFLSLVR</sequence>
<keyword evidence="5" id="KW-0547">Nucleotide-binding</keyword>
<evidence type="ECO:0000313" key="14">
    <source>
        <dbReference type="Proteomes" id="UP001143981"/>
    </source>
</evidence>
<dbReference type="GO" id="GO:0008270">
    <property type="term" value="F:zinc ion binding"/>
    <property type="evidence" value="ECO:0007669"/>
    <property type="project" value="TreeGrafter"/>
</dbReference>
<evidence type="ECO:0000256" key="3">
    <source>
        <dbReference type="ARBA" id="ARBA00012715"/>
    </source>
</evidence>
<dbReference type="NCBIfam" id="TIGR00063">
    <property type="entry name" value="folE"/>
    <property type="match status" value="1"/>
</dbReference>
<dbReference type="Proteomes" id="UP001143981">
    <property type="component" value="Unassembled WGS sequence"/>
</dbReference>
<dbReference type="PROSITE" id="PS00859">
    <property type="entry name" value="GTP_CYCLOHYDROL_1_1"/>
    <property type="match status" value="1"/>
</dbReference>
<evidence type="ECO:0000256" key="9">
    <source>
        <dbReference type="ARBA" id="ARBA00030854"/>
    </source>
</evidence>
<dbReference type="SUPFAM" id="SSF55620">
    <property type="entry name" value="Tetrahydrobiopterin biosynthesis enzymes-like"/>
    <property type="match status" value="1"/>
</dbReference>
<feature type="compositionally biased region" description="Polar residues" evidence="11">
    <location>
        <begin position="62"/>
        <end position="73"/>
    </location>
</feature>
<evidence type="ECO:0000256" key="6">
    <source>
        <dbReference type="ARBA" id="ARBA00022801"/>
    </source>
</evidence>
<dbReference type="GO" id="GO:0046656">
    <property type="term" value="P:folic acid biosynthetic process"/>
    <property type="evidence" value="ECO:0007669"/>
    <property type="project" value="UniProtKB-KW"/>
</dbReference>
<feature type="domain" description="GTP cyclohydrolase I" evidence="12">
    <location>
        <begin position="108"/>
        <end position="283"/>
    </location>
</feature>
<dbReference type="InterPro" id="IPR043133">
    <property type="entry name" value="GTP-CH-I_C/QueF"/>
</dbReference>
<dbReference type="InterPro" id="IPR043134">
    <property type="entry name" value="GTP-CH-I_N"/>
</dbReference>
<dbReference type="GO" id="GO:0006729">
    <property type="term" value="P:tetrahydrobiopterin biosynthetic process"/>
    <property type="evidence" value="ECO:0007669"/>
    <property type="project" value="TreeGrafter"/>
</dbReference>
<evidence type="ECO:0000313" key="13">
    <source>
        <dbReference type="EMBL" id="KAJ1731264.1"/>
    </source>
</evidence>
<dbReference type="FunFam" id="1.10.286.10:FF:000003">
    <property type="entry name" value="GTP cyclohydrolase 1"/>
    <property type="match status" value="1"/>
</dbReference>
<dbReference type="Pfam" id="PF01227">
    <property type="entry name" value="GTP_cyclohydroI"/>
    <property type="match status" value="1"/>
</dbReference>
<dbReference type="EC" id="3.5.4.16" evidence="3"/>
<keyword evidence="6" id="KW-0378">Hydrolase</keyword>
<gene>
    <name evidence="13" type="ORF">LPJ61_002617</name>
</gene>
<dbReference type="InterPro" id="IPR001474">
    <property type="entry name" value="GTP_CycHdrlase_I"/>
</dbReference>
<proteinExistence type="inferred from homology"/>
<dbReference type="FunFam" id="3.30.1130.10:FF:000012">
    <property type="entry name" value="GTP cyclohydrolase 1"/>
    <property type="match status" value="1"/>
</dbReference>
<organism evidence="13 14">
    <name type="scientific">Coemansia biformis</name>
    <dbReference type="NCBI Taxonomy" id="1286918"/>
    <lineage>
        <taxon>Eukaryota</taxon>
        <taxon>Fungi</taxon>
        <taxon>Fungi incertae sedis</taxon>
        <taxon>Zoopagomycota</taxon>
        <taxon>Kickxellomycotina</taxon>
        <taxon>Kickxellomycetes</taxon>
        <taxon>Kickxellales</taxon>
        <taxon>Kickxellaceae</taxon>
        <taxon>Coemansia</taxon>
    </lineage>
</organism>
<dbReference type="AlphaFoldDB" id="A0A9W7Y815"/>
<evidence type="ECO:0000256" key="11">
    <source>
        <dbReference type="SAM" id="MobiDB-lite"/>
    </source>
</evidence>
<keyword evidence="14" id="KW-1185">Reference proteome</keyword>
<dbReference type="GO" id="GO:0046654">
    <property type="term" value="P:tetrahydrofolate biosynthetic process"/>
    <property type="evidence" value="ECO:0007669"/>
    <property type="project" value="InterPro"/>
</dbReference>
<dbReference type="CDD" id="cd00642">
    <property type="entry name" value="GTP_cyclohydro1"/>
    <property type="match status" value="1"/>
</dbReference>
<comment type="function">
    <text evidence="10">GTP cyclohydrolase 1 is the first enzyme in the biosynthetic pathway leading to folic acid.</text>
</comment>
<evidence type="ECO:0000256" key="2">
    <source>
        <dbReference type="ARBA" id="ARBA00008085"/>
    </source>
</evidence>
<protein>
    <recommendedName>
        <fullName evidence="4">GTP cyclohydrolase 1</fullName>
        <ecNumber evidence="3">3.5.4.16</ecNumber>
    </recommendedName>
    <alternativeName>
        <fullName evidence="9">GTP cyclohydrolase I</fullName>
    </alternativeName>
</protein>
<feature type="region of interest" description="Disordered" evidence="11">
    <location>
        <begin position="42"/>
        <end position="100"/>
    </location>
</feature>